<dbReference type="InterPro" id="IPR000160">
    <property type="entry name" value="GGDEF_dom"/>
</dbReference>
<evidence type="ECO:0000313" key="4">
    <source>
        <dbReference type="EMBL" id="CAE27593.1"/>
    </source>
</evidence>
<gene>
    <name evidence="4" type="ordered locus">RPA2152</name>
</gene>
<feature type="transmembrane region" description="Helical" evidence="1">
    <location>
        <begin position="46"/>
        <end position="70"/>
    </location>
</feature>
<dbReference type="PANTHER" id="PTHR44757">
    <property type="entry name" value="DIGUANYLATE CYCLASE DGCP"/>
    <property type="match status" value="1"/>
</dbReference>
<dbReference type="Gene3D" id="3.30.70.270">
    <property type="match status" value="1"/>
</dbReference>
<keyword evidence="1" id="KW-0812">Transmembrane</keyword>
<dbReference type="CDD" id="cd01948">
    <property type="entry name" value="EAL"/>
    <property type="match status" value="1"/>
</dbReference>
<dbReference type="Gene3D" id="3.30.450.20">
    <property type="entry name" value="PAS domain"/>
    <property type="match status" value="1"/>
</dbReference>
<dbReference type="NCBIfam" id="TIGR00254">
    <property type="entry name" value="GGDEF"/>
    <property type="match status" value="1"/>
</dbReference>
<dbReference type="PANTHER" id="PTHR44757:SF2">
    <property type="entry name" value="BIOFILM ARCHITECTURE MAINTENANCE PROTEIN MBAA"/>
    <property type="match status" value="1"/>
</dbReference>
<feature type="domain" description="EAL" evidence="2">
    <location>
        <begin position="450"/>
        <end position="699"/>
    </location>
</feature>
<dbReference type="InterPro" id="IPR029787">
    <property type="entry name" value="Nucleotide_cyclase"/>
</dbReference>
<dbReference type="PhylomeDB" id="Q6N7V2"/>
<dbReference type="SMART" id="SM00052">
    <property type="entry name" value="EAL"/>
    <property type="match status" value="1"/>
</dbReference>
<evidence type="ECO:0000259" key="3">
    <source>
        <dbReference type="PROSITE" id="PS50887"/>
    </source>
</evidence>
<protein>
    <submittedName>
        <fullName evidence="4">Diguanylate cyclase (GGDEF)/phosphodiesterase (EAL) with PAS domain</fullName>
    </submittedName>
</protein>
<dbReference type="PROSITE" id="PS50887">
    <property type="entry name" value="GGDEF"/>
    <property type="match status" value="1"/>
</dbReference>
<dbReference type="InterPro" id="IPR035919">
    <property type="entry name" value="EAL_sf"/>
</dbReference>
<sequence>MARRSAATAAVNSAIALSFRQSHDARVRSESRFQSQMAELPSAPDAHTWGMITLAAVLCALGVVAAYGGLRSIRVSEGKGRRHWIIATCFASLSAVAAVVALALLAASDAPLAPTIALVLMIGSVIATTGFASLAVWLSSIAGRRTQLTLAERDMVLDAILNDAARGFCLFDAVGRLQLWNEAFLDIYGIPPGREIAGHSLRRTLAVMQNSGNFVSDKRQLIELGAALASGGPASLVAELRDGRHIRIDLRRLPNGGWIAKHSDVTDHKQAEQRFAYLALHDVATGLPNRAAFNDRIVQSVEQARRFDGSFAVIRLGIDRFKEINDVFGQAVGDAVLAEMARRLADTCHWGFLARPGGDEFSIVTPPDAAADSIQDVCRQLTELCDTEFEVDGHRVRVGATAGVSVYPRDGDDADTLIAHADVALYRAKTEQRGTVCLFEPAMDLQIREKRALQRELAVALEQRQFEIHYQPQASTSGEIVGFEALLRWRHPVRGMVSPALFVPLAEETGQIGPIDEWVLRSVCAEAASWAKPLAIAVNFSPLDFRRFDVPALILQILLETGLEASRLEIEITEGVLIDDFAGAIAILRKIKNLGVRVAMDDFGAGYSSLSYLQSFPFDKIKIDQAFTRKLETNPESAAIVEAILSLARTLKLPVIAEGVETEKQLAFLAQAGCDEVQGYLIGRPQPIAHYRDLTTGETVAAAPLAQAV</sequence>
<dbReference type="HOGENOM" id="CLU_000445_70_49_5"/>
<reference evidence="4" key="1">
    <citation type="journal article" date="2004" name="Nat. Biotechnol.">
        <title>Complete genome sequence of the metabolically versatile photosynthetic bacterium Rhodopseudomonas palustris.</title>
        <authorList>
            <person name="Larimer F.W."/>
            <person name="Chain P."/>
            <person name="Hauser L."/>
            <person name="Lamerdin J."/>
            <person name="Malfatti S."/>
            <person name="Do L."/>
            <person name="Land M.L."/>
            <person name="Pelletier D.A."/>
            <person name="Beatty J.T."/>
            <person name="Lang A.S."/>
            <person name="Tabita F.R."/>
            <person name="Gibson J.L."/>
            <person name="Hanson T.E."/>
            <person name="Bobst C."/>
            <person name="Torres J.L."/>
            <person name="Peres C."/>
            <person name="Harrison F.H."/>
            <person name="Gibson J."/>
            <person name="Harwood C.S."/>
        </authorList>
    </citation>
    <scope>NUCLEOTIDE SEQUENCE [LARGE SCALE GENOMIC DNA]</scope>
    <source>
        <strain evidence="4">CGA009</strain>
    </source>
</reference>
<dbReference type="Pfam" id="PF12860">
    <property type="entry name" value="PAS_7"/>
    <property type="match status" value="1"/>
</dbReference>
<dbReference type="STRING" id="258594.RPA2152"/>
<feature type="transmembrane region" description="Helical" evidence="1">
    <location>
        <begin position="82"/>
        <end position="106"/>
    </location>
</feature>
<organism evidence="4">
    <name type="scientific">Rhodopseudomonas palustris (strain ATCC BAA-98 / CGA009)</name>
    <dbReference type="NCBI Taxonomy" id="258594"/>
    <lineage>
        <taxon>Bacteria</taxon>
        <taxon>Pseudomonadati</taxon>
        <taxon>Pseudomonadota</taxon>
        <taxon>Alphaproteobacteria</taxon>
        <taxon>Hyphomicrobiales</taxon>
        <taxon>Nitrobacteraceae</taxon>
        <taxon>Rhodopseudomonas</taxon>
    </lineage>
</organism>
<dbReference type="Pfam" id="PF00990">
    <property type="entry name" value="GGDEF"/>
    <property type="match status" value="1"/>
</dbReference>
<dbReference type="eggNOG" id="COG5001">
    <property type="taxonomic scope" value="Bacteria"/>
</dbReference>
<proteinExistence type="predicted"/>
<dbReference type="InterPro" id="IPR035965">
    <property type="entry name" value="PAS-like_dom_sf"/>
</dbReference>
<feature type="domain" description="GGDEF" evidence="3">
    <location>
        <begin position="309"/>
        <end position="441"/>
    </location>
</feature>
<dbReference type="AlphaFoldDB" id="Q6N7V2"/>
<dbReference type="SMART" id="SM00267">
    <property type="entry name" value="GGDEF"/>
    <property type="match status" value="1"/>
</dbReference>
<accession>Q6N7V2</accession>
<dbReference type="CDD" id="cd01949">
    <property type="entry name" value="GGDEF"/>
    <property type="match status" value="1"/>
</dbReference>
<name>Q6N7V2_RHOPA</name>
<keyword evidence="1" id="KW-1133">Transmembrane helix</keyword>
<evidence type="ECO:0000256" key="1">
    <source>
        <dbReference type="SAM" id="Phobius"/>
    </source>
</evidence>
<dbReference type="Gene3D" id="3.20.20.450">
    <property type="entry name" value="EAL domain"/>
    <property type="match status" value="1"/>
</dbReference>
<dbReference type="InterPro" id="IPR001633">
    <property type="entry name" value="EAL_dom"/>
</dbReference>
<dbReference type="Pfam" id="PF00563">
    <property type="entry name" value="EAL"/>
    <property type="match status" value="1"/>
</dbReference>
<dbReference type="SUPFAM" id="SSF141868">
    <property type="entry name" value="EAL domain-like"/>
    <property type="match status" value="1"/>
</dbReference>
<dbReference type="InterPro" id="IPR052155">
    <property type="entry name" value="Biofilm_reg_signaling"/>
</dbReference>
<dbReference type="EMBL" id="BX572599">
    <property type="protein sequence ID" value="CAE27593.1"/>
    <property type="molecule type" value="Genomic_DNA"/>
</dbReference>
<dbReference type="SUPFAM" id="SSF55073">
    <property type="entry name" value="Nucleotide cyclase"/>
    <property type="match status" value="1"/>
</dbReference>
<keyword evidence="1" id="KW-0472">Membrane</keyword>
<dbReference type="PROSITE" id="PS50883">
    <property type="entry name" value="EAL"/>
    <property type="match status" value="1"/>
</dbReference>
<dbReference type="SUPFAM" id="SSF55785">
    <property type="entry name" value="PYP-like sensor domain (PAS domain)"/>
    <property type="match status" value="1"/>
</dbReference>
<dbReference type="InterPro" id="IPR043128">
    <property type="entry name" value="Rev_trsase/Diguanyl_cyclase"/>
</dbReference>
<feature type="transmembrane region" description="Helical" evidence="1">
    <location>
        <begin position="112"/>
        <end position="138"/>
    </location>
</feature>
<evidence type="ECO:0000259" key="2">
    <source>
        <dbReference type="PROSITE" id="PS50883"/>
    </source>
</evidence>